<sequence length="582" mass="66999">MLTKGIARSTSRLYVLSINPSVRLAARRSLSTTILRKAPQTSARRLDISDDVSLFSYTSGRYLFNENLRLEERHVKFNVEALQRAAEASVGNKHGKSVSTKKLAEGGFNRIFILEFPDGFEVIAKIPYHIARPEHFATASEAATLTFLRLKGIPVPEVYSYSATVENPVGTEYILMEKAPGVCLASKWLDLQDIEIRRLVHSFVEAEKKLFEIPFSATGSLYFKKDIPSSTQAPLYTGEHATEENQFCIGPIADYMFWYGRRARLKLNRGPWKNHVDYLQSIAQREIDWTQLYGGPMEPDFPHNDLGLGLQRPEDYLKLLECYQLLTPHLLPKDPAHAFNQPTLRHPDLTPGNIFITPETGRVSCLIDWQHAIVQPQLLAAGYPRAFENPDDELSPELIEPKFPEELASLQEEERVAARELYRRRLLFFGYRVMNGHFNQPHIAALRDPLLLGRQMLVDRAGRQWEGNLTTLKGAVVRSARFWEHLPDVEDVKCPVQYDQTELDEFAEHEDGWLKMSIAVEQWRKRVCNMNEEGWVRNEDYQEAKKQLAELKEEIRLQCEGDEEDIQAFRTGWPFRDREQID</sequence>
<dbReference type="SUPFAM" id="SSF56112">
    <property type="entry name" value="Protein kinase-like (PK-like)"/>
    <property type="match status" value="1"/>
</dbReference>
<accession>A0A6A6QTC7</accession>
<dbReference type="AlphaFoldDB" id="A0A6A6QTC7"/>
<reference evidence="2" key="1">
    <citation type="journal article" date="2020" name="Stud. Mycol.">
        <title>101 Dothideomycetes genomes: a test case for predicting lifestyles and emergence of pathogens.</title>
        <authorList>
            <person name="Haridas S."/>
            <person name="Albert R."/>
            <person name="Binder M."/>
            <person name="Bloem J."/>
            <person name="Labutti K."/>
            <person name="Salamov A."/>
            <person name="Andreopoulos B."/>
            <person name="Baker S."/>
            <person name="Barry K."/>
            <person name="Bills G."/>
            <person name="Bluhm B."/>
            <person name="Cannon C."/>
            <person name="Castanera R."/>
            <person name="Culley D."/>
            <person name="Daum C."/>
            <person name="Ezra D."/>
            <person name="Gonzalez J."/>
            <person name="Henrissat B."/>
            <person name="Kuo A."/>
            <person name="Liang C."/>
            <person name="Lipzen A."/>
            <person name="Lutzoni F."/>
            <person name="Magnuson J."/>
            <person name="Mondo S."/>
            <person name="Nolan M."/>
            <person name="Ohm R."/>
            <person name="Pangilinan J."/>
            <person name="Park H.-J."/>
            <person name="Ramirez L."/>
            <person name="Alfaro M."/>
            <person name="Sun H."/>
            <person name="Tritt A."/>
            <person name="Yoshinaga Y."/>
            <person name="Zwiers L.-H."/>
            <person name="Turgeon B."/>
            <person name="Goodwin S."/>
            <person name="Spatafora J."/>
            <person name="Crous P."/>
            <person name="Grigoriev I."/>
        </authorList>
    </citation>
    <scope>NUCLEOTIDE SEQUENCE</scope>
    <source>
        <strain evidence="2">CBS 269.34</strain>
    </source>
</reference>
<dbReference type="Pfam" id="PF01636">
    <property type="entry name" value="APH"/>
    <property type="match status" value="1"/>
</dbReference>
<dbReference type="EMBL" id="MU004189">
    <property type="protein sequence ID" value="KAF2495382.1"/>
    <property type="molecule type" value="Genomic_DNA"/>
</dbReference>
<dbReference type="OrthoDB" id="10003767at2759"/>
<dbReference type="PANTHER" id="PTHR36091:SF2">
    <property type="entry name" value="AMINOGLYCOSIDE PHOSPHOTRANSFERASE DOMAIN-CONTAINING PROTEIN"/>
    <property type="match status" value="1"/>
</dbReference>
<dbReference type="Proteomes" id="UP000799750">
    <property type="component" value="Unassembled WGS sequence"/>
</dbReference>
<evidence type="ECO:0000313" key="2">
    <source>
        <dbReference type="EMBL" id="KAF2495382.1"/>
    </source>
</evidence>
<dbReference type="InterPro" id="IPR002575">
    <property type="entry name" value="Aminoglycoside_PTrfase"/>
</dbReference>
<dbReference type="GO" id="GO:0005739">
    <property type="term" value="C:mitochondrion"/>
    <property type="evidence" value="ECO:0007669"/>
    <property type="project" value="TreeGrafter"/>
</dbReference>
<organism evidence="2 3">
    <name type="scientific">Lophium mytilinum</name>
    <dbReference type="NCBI Taxonomy" id="390894"/>
    <lineage>
        <taxon>Eukaryota</taxon>
        <taxon>Fungi</taxon>
        <taxon>Dikarya</taxon>
        <taxon>Ascomycota</taxon>
        <taxon>Pezizomycotina</taxon>
        <taxon>Dothideomycetes</taxon>
        <taxon>Pleosporomycetidae</taxon>
        <taxon>Mytilinidiales</taxon>
        <taxon>Mytilinidiaceae</taxon>
        <taxon>Lophium</taxon>
    </lineage>
</organism>
<dbReference type="Gene3D" id="3.30.200.20">
    <property type="entry name" value="Phosphorylase Kinase, domain 1"/>
    <property type="match status" value="1"/>
</dbReference>
<dbReference type="InterPro" id="IPR011009">
    <property type="entry name" value="Kinase-like_dom_sf"/>
</dbReference>
<dbReference type="PANTHER" id="PTHR36091">
    <property type="entry name" value="ALTERED INHERITANCE OF MITOCHONDRIA PROTEIN 9, MITOCHONDRIAL"/>
    <property type="match status" value="1"/>
</dbReference>
<name>A0A6A6QTC7_9PEZI</name>
<dbReference type="InterPro" id="IPR051035">
    <property type="entry name" value="Mito_inheritance_9"/>
</dbReference>
<keyword evidence="3" id="KW-1185">Reference proteome</keyword>
<feature type="domain" description="Aminoglycoside phosphotransferase" evidence="1">
    <location>
        <begin position="109"/>
        <end position="372"/>
    </location>
</feature>
<gene>
    <name evidence="2" type="ORF">BU16DRAFT_510204</name>
</gene>
<evidence type="ECO:0000313" key="3">
    <source>
        <dbReference type="Proteomes" id="UP000799750"/>
    </source>
</evidence>
<evidence type="ECO:0000259" key="1">
    <source>
        <dbReference type="Pfam" id="PF01636"/>
    </source>
</evidence>
<dbReference type="Gene3D" id="3.90.1200.10">
    <property type="match status" value="1"/>
</dbReference>
<protein>
    <recommendedName>
        <fullName evidence="1">Aminoglycoside phosphotransferase domain-containing protein</fullName>
    </recommendedName>
</protein>
<proteinExistence type="predicted"/>